<dbReference type="EMBL" id="LAZR01016151">
    <property type="protein sequence ID" value="KKM05747.1"/>
    <property type="molecule type" value="Genomic_DNA"/>
</dbReference>
<evidence type="ECO:0000313" key="1">
    <source>
        <dbReference type="EMBL" id="KKM05747.1"/>
    </source>
</evidence>
<protein>
    <submittedName>
        <fullName evidence="1">Uncharacterized protein</fullName>
    </submittedName>
</protein>
<comment type="caution">
    <text evidence="1">The sequence shown here is derived from an EMBL/GenBank/DDBJ whole genome shotgun (WGS) entry which is preliminary data.</text>
</comment>
<name>A0A0F9HR96_9ZZZZ</name>
<dbReference type="AlphaFoldDB" id="A0A0F9HR96"/>
<sequence length="563" mass="68021">MAVSLDTKKEFLNNFQKKVITARKLLFNGNHKWSSRMFDNLSLEIDKVEWLDLQKKHQLIMVITNSWWIYLNSLKRSKESKTSIDLIKYIDAYKRFFSFLSKLDNFYLFNNFCTNLLKQFIKMEDLSRNGITKFINSFCAKLVERKDYQRLLELQILLIFLRKSVVPSEFFQLSMEILSKTVFKLEPSKRSLFLYILFENVCLEYKLMEDSSEFVKFINKILLNRLPGTLKNEISAVNRITINERSFNPILIDLEDLIHYLNNNGEYNWIIVIIRSIFLKIQEYKSYGEAVTYIRRFIDFSIKRNRFEITFEIYDYLEDQFIYQTDLSYDNILIELWVEACKNFVDMEERKYLLQSLEKLNTHLKFPQTSAQIYHYFYTCNILWQFKSEFFSLEQRDFWRMMFYRALFEEGNYNIAEKIIPFLDADFNKLLTEVESLNREAEPLKNQIYSFEDTDVSPKSFLDGFTIKQMMIRINSQGKISYKMISIENEHVDGTITTEFWNDSQIIELFNELFYESKTRKYNFNLTEFGKLLYILLPKQIRDFFKSFKIERLSYIPQIYFIL</sequence>
<organism evidence="1">
    <name type="scientific">marine sediment metagenome</name>
    <dbReference type="NCBI Taxonomy" id="412755"/>
    <lineage>
        <taxon>unclassified sequences</taxon>
        <taxon>metagenomes</taxon>
        <taxon>ecological metagenomes</taxon>
    </lineage>
</organism>
<accession>A0A0F9HR96</accession>
<proteinExistence type="predicted"/>
<gene>
    <name evidence="1" type="ORF">LCGC14_1750980</name>
</gene>
<reference evidence="1" key="1">
    <citation type="journal article" date="2015" name="Nature">
        <title>Complex archaea that bridge the gap between prokaryotes and eukaryotes.</title>
        <authorList>
            <person name="Spang A."/>
            <person name="Saw J.H."/>
            <person name="Jorgensen S.L."/>
            <person name="Zaremba-Niedzwiedzka K."/>
            <person name="Martijn J."/>
            <person name="Lind A.E."/>
            <person name="van Eijk R."/>
            <person name="Schleper C."/>
            <person name="Guy L."/>
            <person name="Ettema T.J."/>
        </authorList>
    </citation>
    <scope>NUCLEOTIDE SEQUENCE</scope>
</reference>
<feature type="non-terminal residue" evidence="1">
    <location>
        <position position="563"/>
    </location>
</feature>